<accession>A0A8J8N9C1</accession>
<dbReference type="AlphaFoldDB" id="A0A8J8N9C1"/>
<evidence type="ECO:0000313" key="1">
    <source>
        <dbReference type="EMBL" id="TNV70747.1"/>
    </source>
</evidence>
<sequence>MQISPCHLSSLSKAKPRSLQMKRFKNSLMRITTTMRRVAPQTGRHRTIGQTQASYIIMGRYMMKKRGLNMGYRGQRRRFERDYELFYYIFKLNQLCQDQQLGIYKTTSVSCHSSSLKIQVPSMRPIHLN</sequence>
<proteinExistence type="predicted"/>
<gene>
    <name evidence="1" type="ORF">FGO68_gene12096</name>
</gene>
<dbReference type="EMBL" id="RRYP01033277">
    <property type="protein sequence ID" value="TNV70747.1"/>
    <property type="molecule type" value="Genomic_DNA"/>
</dbReference>
<keyword evidence="2" id="KW-1185">Reference proteome</keyword>
<comment type="caution">
    <text evidence="1">The sequence shown here is derived from an EMBL/GenBank/DDBJ whole genome shotgun (WGS) entry which is preliminary data.</text>
</comment>
<reference evidence="1" key="1">
    <citation type="submission" date="2019-06" db="EMBL/GenBank/DDBJ databases">
        <authorList>
            <person name="Zheng W."/>
        </authorList>
    </citation>
    <scope>NUCLEOTIDE SEQUENCE</scope>
    <source>
        <strain evidence="1">QDHG01</strain>
    </source>
</reference>
<protein>
    <submittedName>
        <fullName evidence="1">Uncharacterized protein</fullName>
    </submittedName>
</protein>
<evidence type="ECO:0000313" key="2">
    <source>
        <dbReference type="Proteomes" id="UP000785679"/>
    </source>
</evidence>
<dbReference type="Proteomes" id="UP000785679">
    <property type="component" value="Unassembled WGS sequence"/>
</dbReference>
<name>A0A8J8N9C1_HALGN</name>
<organism evidence="1 2">
    <name type="scientific">Halteria grandinella</name>
    <dbReference type="NCBI Taxonomy" id="5974"/>
    <lineage>
        <taxon>Eukaryota</taxon>
        <taxon>Sar</taxon>
        <taxon>Alveolata</taxon>
        <taxon>Ciliophora</taxon>
        <taxon>Intramacronucleata</taxon>
        <taxon>Spirotrichea</taxon>
        <taxon>Stichotrichia</taxon>
        <taxon>Sporadotrichida</taxon>
        <taxon>Halteriidae</taxon>
        <taxon>Halteria</taxon>
    </lineage>
</organism>